<dbReference type="GO" id="GO:0016491">
    <property type="term" value="F:oxidoreductase activity"/>
    <property type="evidence" value="ECO:0007669"/>
    <property type="project" value="UniProtKB-KW"/>
</dbReference>
<dbReference type="EMBL" id="FRAP01000024">
    <property type="protein sequence ID" value="SHL32778.1"/>
    <property type="molecule type" value="Genomic_DNA"/>
</dbReference>
<keyword evidence="3" id="KW-0560">Oxidoreductase</keyword>
<dbReference type="GO" id="GO:0071949">
    <property type="term" value="F:FAD binding"/>
    <property type="evidence" value="ECO:0007669"/>
    <property type="project" value="InterPro"/>
</dbReference>
<dbReference type="PANTHER" id="PTHR42659">
    <property type="entry name" value="XANTHINE DEHYDROGENASE SUBUNIT C-RELATED"/>
    <property type="match status" value="1"/>
</dbReference>
<sequence length="255" mass="27219">MKPASFEFHRARSRAGAVELLTELADGDPKIIAGGQSLVAMMNFRLARPGHLVDITGIDDMTGIEVDGDRLRIGALTTHRTVEKAGLGVLSAAMRWVGHLPIRTRGTVGGSIAHADATAEWCMLAVLLDARIRVLGPAGSREIAAGEFFHGPFWTALEPDELIVEIVFPWPLPPAALTEYADRKGDFALVAAAVDLDRERTVLGGVGPVPLLVDSLDAEEIAAGLDVRDEPGVSAHYRRGLARTLVRRAVAEASP</sequence>
<dbReference type="SUPFAM" id="SSF55447">
    <property type="entry name" value="CO dehydrogenase flavoprotein C-terminal domain-like"/>
    <property type="match status" value="1"/>
</dbReference>
<keyword evidence="6" id="KW-1185">Reference proteome</keyword>
<accession>A0A1M6ZQI2</accession>
<evidence type="ECO:0000256" key="3">
    <source>
        <dbReference type="ARBA" id="ARBA00023002"/>
    </source>
</evidence>
<dbReference type="Proteomes" id="UP000184363">
    <property type="component" value="Unassembled WGS sequence"/>
</dbReference>
<keyword evidence="1" id="KW-0285">Flavoprotein</keyword>
<dbReference type="InterPro" id="IPR005107">
    <property type="entry name" value="CO_DH_flav_C"/>
</dbReference>
<dbReference type="SUPFAM" id="SSF56176">
    <property type="entry name" value="FAD-binding/transporter-associated domain-like"/>
    <property type="match status" value="1"/>
</dbReference>
<proteinExistence type="predicted"/>
<dbReference type="AlphaFoldDB" id="A0A1M6ZQI2"/>
<dbReference type="InterPro" id="IPR016166">
    <property type="entry name" value="FAD-bd_PCMH"/>
</dbReference>
<evidence type="ECO:0000259" key="4">
    <source>
        <dbReference type="PROSITE" id="PS51387"/>
    </source>
</evidence>
<keyword evidence="2" id="KW-0274">FAD</keyword>
<dbReference type="SMART" id="SM01092">
    <property type="entry name" value="CO_deh_flav_C"/>
    <property type="match status" value="1"/>
</dbReference>
<dbReference type="Gene3D" id="3.30.43.10">
    <property type="entry name" value="Uridine Diphospho-n-acetylenolpyruvylglucosamine Reductase, domain 2"/>
    <property type="match status" value="1"/>
</dbReference>
<dbReference type="InterPro" id="IPR002346">
    <property type="entry name" value="Mopterin_DH_FAD-bd"/>
</dbReference>
<dbReference type="OrthoDB" id="9793944at2"/>
<dbReference type="InterPro" id="IPR036318">
    <property type="entry name" value="FAD-bd_PCMH-like_sf"/>
</dbReference>
<evidence type="ECO:0000256" key="1">
    <source>
        <dbReference type="ARBA" id="ARBA00022630"/>
    </source>
</evidence>
<dbReference type="InterPro" id="IPR036683">
    <property type="entry name" value="CO_DH_flav_C_dom_sf"/>
</dbReference>
<dbReference type="STRING" id="1848.SAMN05443637_124114"/>
<evidence type="ECO:0000256" key="2">
    <source>
        <dbReference type="ARBA" id="ARBA00022827"/>
    </source>
</evidence>
<protein>
    <submittedName>
        <fullName evidence="5">Carbon-monoxide dehydrogenase medium subunit</fullName>
    </submittedName>
</protein>
<dbReference type="PROSITE" id="PS51387">
    <property type="entry name" value="FAD_PCMH"/>
    <property type="match status" value="1"/>
</dbReference>
<dbReference type="Pfam" id="PF00941">
    <property type="entry name" value="FAD_binding_5"/>
    <property type="match status" value="1"/>
</dbReference>
<dbReference type="InterPro" id="IPR051312">
    <property type="entry name" value="Diverse_Substr_Oxidored"/>
</dbReference>
<gene>
    <name evidence="5" type="ORF">SAMN05443637_124114</name>
</gene>
<feature type="domain" description="FAD-binding PCMH-type" evidence="4">
    <location>
        <begin position="1"/>
        <end position="173"/>
    </location>
</feature>
<evidence type="ECO:0000313" key="5">
    <source>
        <dbReference type="EMBL" id="SHL32778.1"/>
    </source>
</evidence>
<dbReference type="InterPro" id="IPR016167">
    <property type="entry name" value="FAD-bd_PCMH_sub1"/>
</dbReference>
<name>A0A1M6ZQI2_PSETH</name>
<evidence type="ECO:0000313" key="6">
    <source>
        <dbReference type="Proteomes" id="UP000184363"/>
    </source>
</evidence>
<dbReference type="Gene3D" id="3.30.465.10">
    <property type="match status" value="1"/>
</dbReference>
<dbReference type="PANTHER" id="PTHR42659:SF2">
    <property type="entry name" value="XANTHINE DEHYDROGENASE SUBUNIT C-RELATED"/>
    <property type="match status" value="1"/>
</dbReference>
<dbReference type="RefSeq" id="WP_073459953.1">
    <property type="nucleotide sequence ID" value="NZ_CALGVN010000043.1"/>
</dbReference>
<organism evidence="5 6">
    <name type="scientific">Pseudonocardia thermophila</name>
    <dbReference type="NCBI Taxonomy" id="1848"/>
    <lineage>
        <taxon>Bacteria</taxon>
        <taxon>Bacillati</taxon>
        <taxon>Actinomycetota</taxon>
        <taxon>Actinomycetes</taxon>
        <taxon>Pseudonocardiales</taxon>
        <taxon>Pseudonocardiaceae</taxon>
        <taxon>Pseudonocardia</taxon>
    </lineage>
</organism>
<reference evidence="5 6" key="1">
    <citation type="submission" date="2016-11" db="EMBL/GenBank/DDBJ databases">
        <authorList>
            <person name="Jaros S."/>
            <person name="Januszkiewicz K."/>
            <person name="Wedrychowicz H."/>
        </authorList>
    </citation>
    <scope>NUCLEOTIDE SEQUENCE [LARGE SCALE GENOMIC DNA]</scope>
    <source>
        <strain evidence="5 6">DSM 43832</strain>
    </source>
</reference>
<dbReference type="InterPro" id="IPR016169">
    <property type="entry name" value="FAD-bd_PCMH_sub2"/>
</dbReference>